<protein>
    <submittedName>
        <fullName evidence="9">ABC transporter permease</fullName>
    </submittedName>
</protein>
<dbReference type="InterPro" id="IPR003838">
    <property type="entry name" value="ABC3_permease_C"/>
</dbReference>
<dbReference type="PANTHER" id="PTHR30572">
    <property type="entry name" value="MEMBRANE COMPONENT OF TRANSPORTER-RELATED"/>
    <property type="match status" value="1"/>
</dbReference>
<dbReference type="InterPro" id="IPR050250">
    <property type="entry name" value="Macrolide_Exporter_MacB"/>
</dbReference>
<evidence type="ECO:0000256" key="3">
    <source>
        <dbReference type="ARBA" id="ARBA00022692"/>
    </source>
</evidence>
<comment type="similarity">
    <text evidence="6">Belongs to the ABC-4 integral membrane protein family.</text>
</comment>
<evidence type="ECO:0000256" key="6">
    <source>
        <dbReference type="ARBA" id="ARBA00038076"/>
    </source>
</evidence>
<evidence type="ECO:0000313" key="9">
    <source>
        <dbReference type="EMBL" id="MBC5662527.1"/>
    </source>
</evidence>
<evidence type="ECO:0000256" key="7">
    <source>
        <dbReference type="SAM" id="Phobius"/>
    </source>
</evidence>
<feature type="transmembrane region" description="Helical" evidence="7">
    <location>
        <begin position="402"/>
        <end position="425"/>
    </location>
</feature>
<comment type="caution">
    <text evidence="9">The sequence shown here is derived from an EMBL/GenBank/DDBJ whole genome shotgun (WGS) entry which is preliminary data.</text>
</comment>
<keyword evidence="3 7" id="KW-0812">Transmembrane</keyword>
<dbReference type="GO" id="GO:0005886">
    <property type="term" value="C:plasma membrane"/>
    <property type="evidence" value="ECO:0007669"/>
    <property type="project" value="TreeGrafter"/>
</dbReference>
<comment type="subcellular location">
    <subcellularLocation>
        <location evidence="1">Cell membrane</location>
        <topology evidence="1">Multi-pass membrane protein</topology>
    </subcellularLocation>
</comment>
<accession>A0A8I0AP50</accession>
<dbReference type="AlphaFoldDB" id="A0A8I0AP50"/>
<feature type="transmembrane region" description="Helical" evidence="7">
    <location>
        <begin position="21"/>
        <end position="42"/>
    </location>
</feature>
<dbReference type="GO" id="GO:0022857">
    <property type="term" value="F:transmembrane transporter activity"/>
    <property type="evidence" value="ECO:0007669"/>
    <property type="project" value="TreeGrafter"/>
</dbReference>
<proteinExistence type="inferred from homology"/>
<sequence>MKLRYLWKITLDNEWKQGIRSFFNVILYIVGITIIGLLVYFVSLETDTKKSVERSIRKEIKTLGSISVEGNPSDIQYNSNFDLLKVVKSFSGIDACSSGWGNGSLAISGDWRIEYDASEYRDEDLKLLQDIQKKNVYDPGYAIQGKSLETTWLDAGAWDMMKIDLLQGRCPSEIDYALYGDAIPIYLGYRYKDKVQLGTRLIHGEEVYVVEGILKKNSVLAPNSDDLMNMYPEDQNAIPYQILDYSILIILNSEMDNTYNCFFTLKDGYSFDDVQSYLDALNLNPDVEFYINSVEKYLDNMSRESERKEMTGLFVYVTVIVCLILSCFEINTILAQRREFGILLAYGLSHRDIIKMVLIDNIKKLIIAILIMTCVIAGKLAADIMVENMTFYMLKNTIYSRLVLTIGMIGILLVLLVCIVPSILLKKISPAELLGGK</sequence>
<evidence type="ECO:0000256" key="5">
    <source>
        <dbReference type="ARBA" id="ARBA00023136"/>
    </source>
</evidence>
<feature type="transmembrane region" description="Helical" evidence="7">
    <location>
        <begin position="365"/>
        <end position="382"/>
    </location>
</feature>
<gene>
    <name evidence="9" type="ORF">H8S09_06395</name>
</gene>
<feature type="domain" description="ABC3 transporter permease C-terminal" evidence="8">
    <location>
        <begin position="314"/>
        <end position="430"/>
    </location>
</feature>
<dbReference type="EMBL" id="JACOOX010000003">
    <property type="protein sequence ID" value="MBC5662527.1"/>
    <property type="molecule type" value="Genomic_DNA"/>
</dbReference>
<evidence type="ECO:0000256" key="4">
    <source>
        <dbReference type="ARBA" id="ARBA00022989"/>
    </source>
</evidence>
<organism evidence="9 10">
    <name type="scientific">Coprococcus hominis</name>
    <name type="common">ex Liu et al. 2022</name>
    <dbReference type="NCBI Taxonomy" id="2763039"/>
    <lineage>
        <taxon>Bacteria</taxon>
        <taxon>Bacillati</taxon>
        <taxon>Bacillota</taxon>
        <taxon>Clostridia</taxon>
        <taxon>Lachnospirales</taxon>
        <taxon>Lachnospiraceae</taxon>
        <taxon>Coprococcus</taxon>
    </lineage>
</organism>
<evidence type="ECO:0000256" key="1">
    <source>
        <dbReference type="ARBA" id="ARBA00004651"/>
    </source>
</evidence>
<keyword evidence="5 7" id="KW-0472">Membrane</keyword>
<dbReference type="PANTHER" id="PTHR30572:SF4">
    <property type="entry name" value="ABC TRANSPORTER PERMEASE YTRF"/>
    <property type="match status" value="1"/>
</dbReference>
<evidence type="ECO:0000256" key="2">
    <source>
        <dbReference type="ARBA" id="ARBA00022475"/>
    </source>
</evidence>
<dbReference type="Pfam" id="PF02687">
    <property type="entry name" value="FtsX"/>
    <property type="match status" value="1"/>
</dbReference>
<evidence type="ECO:0000313" key="10">
    <source>
        <dbReference type="Proteomes" id="UP000615234"/>
    </source>
</evidence>
<keyword evidence="10" id="KW-1185">Reference proteome</keyword>
<dbReference type="Proteomes" id="UP000615234">
    <property type="component" value="Unassembled WGS sequence"/>
</dbReference>
<feature type="transmembrane region" description="Helical" evidence="7">
    <location>
        <begin position="313"/>
        <end position="334"/>
    </location>
</feature>
<keyword evidence="4 7" id="KW-1133">Transmembrane helix</keyword>
<name>A0A8I0AP50_9FIRM</name>
<evidence type="ECO:0000259" key="8">
    <source>
        <dbReference type="Pfam" id="PF02687"/>
    </source>
</evidence>
<reference evidence="9 10" key="1">
    <citation type="submission" date="2020-08" db="EMBL/GenBank/DDBJ databases">
        <title>Genome public.</title>
        <authorList>
            <person name="Liu C."/>
            <person name="Sun Q."/>
        </authorList>
    </citation>
    <scope>NUCLEOTIDE SEQUENCE [LARGE SCALE GENOMIC DNA]</scope>
    <source>
        <strain evidence="9 10">NSJ-10</strain>
    </source>
</reference>
<dbReference type="RefSeq" id="WP_117807612.1">
    <property type="nucleotide sequence ID" value="NZ_JACOOX010000003.1"/>
</dbReference>
<keyword evidence="2" id="KW-1003">Cell membrane</keyword>